<comment type="caution">
    <text evidence="5">The sequence shown here is derived from an EMBL/GenBank/DDBJ whole genome shotgun (WGS) entry which is preliminary data.</text>
</comment>
<dbReference type="AlphaFoldDB" id="A0AA36C5I4"/>
<dbReference type="GO" id="GO:0004725">
    <property type="term" value="F:protein tyrosine phosphatase activity"/>
    <property type="evidence" value="ECO:0007669"/>
    <property type="project" value="InterPro"/>
</dbReference>
<evidence type="ECO:0008006" key="7">
    <source>
        <dbReference type="Google" id="ProtNLM"/>
    </source>
</evidence>
<dbReference type="InterPro" id="IPR029021">
    <property type="entry name" value="Prot-tyrosine_phosphatase-like"/>
</dbReference>
<feature type="domain" description="Tyrosine-protein phosphatase" evidence="3">
    <location>
        <begin position="531"/>
        <end position="781"/>
    </location>
</feature>
<dbReference type="PRINTS" id="PR00700">
    <property type="entry name" value="PRTYPHPHTASE"/>
</dbReference>
<dbReference type="SMART" id="SM00404">
    <property type="entry name" value="PTPc_motif"/>
    <property type="match status" value="1"/>
</dbReference>
<dbReference type="Proteomes" id="UP001177023">
    <property type="component" value="Unassembled WGS sequence"/>
</dbReference>
<dbReference type="InterPro" id="IPR003595">
    <property type="entry name" value="Tyr_Pase_cat"/>
</dbReference>
<keyword evidence="6" id="KW-1185">Reference proteome</keyword>
<evidence type="ECO:0000313" key="6">
    <source>
        <dbReference type="Proteomes" id="UP001177023"/>
    </source>
</evidence>
<dbReference type="EMBL" id="CATQJA010000223">
    <property type="protein sequence ID" value="CAJ0558206.1"/>
    <property type="molecule type" value="Genomic_DNA"/>
</dbReference>
<feature type="transmembrane region" description="Helical" evidence="1">
    <location>
        <begin position="434"/>
        <end position="455"/>
    </location>
</feature>
<dbReference type="Pfam" id="PF00102">
    <property type="entry name" value="Y_phosphatase"/>
    <property type="match status" value="1"/>
</dbReference>
<evidence type="ECO:0000259" key="3">
    <source>
        <dbReference type="PROSITE" id="PS50055"/>
    </source>
</evidence>
<dbReference type="Gene3D" id="3.90.190.10">
    <property type="entry name" value="Protein tyrosine phosphatase superfamily"/>
    <property type="match status" value="1"/>
</dbReference>
<evidence type="ECO:0000259" key="4">
    <source>
        <dbReference type="PROSITE" id="PS50056"/>
    </source>
</evidence>
<sequence length="808" mass="89150">MFGHRPVRGLFVVWLLCGVFQPVSVSPPSFRSLAASASRATSDRYTATGSNAPNKNIVSQADDYSANRSMRAKRACLGKEPFACVAKSIIDGLPAGAASKKSSISDEGCEHCPLEECQLIAGSLIDDGQLVLTTTPNIRAVAKCTPKDDTCGNTDSATCLKPVSFVTAGHEADHRTSPIRSSLHSTTTSQCEPGFMVPTIASDIGCVPSLHQAAGLSPDDPEVFPDDVKDLEKIQFCAKLTQLPNPLNCVPRPLKGFTLAAGLPKSVAPAAETPCLYPARGAKKTEDCVLMDLLIPPTDTQKEPLIIPGDRNGIGPYATLQSTTDNLARKWTPWEEPHRMFPRCIDISDVVGLTQPHVDEVQKDFFLNCETNPYYQKAVTTGNAAQMAALKIEPTKCDTMRSSRRLFCRWLDFASTTAVPAEESPDLARQIFAYPLWIIYDAVLLAAVVFVFIFYSVHGCRQWRKIVVENRNWRRLNDPRLKPGTPEALAAMDKFVKDACELGPYGVIRQYNKKCDFDPQLEATEFAKHPEKNRNLLIPCPDATRVRLQNLKAGASDYINANIFKLPGCPVNWVTTQAPLPETRGDFCKMLETLAVGMPGITEKSETPSVFCLNNFDPVENGANYWPQPGLPGVITRDTNQCRFGDFMPYQQHMTNKGGVRTYTCQNQPVQEGEGGYRTEISRPHFVHPSCPEDIGGKARAMARLTSHGRQEDINCFFVVQCSSGAAWSAVFIMMRVILSRLLVGTEVEVLGLWHELRSVRPDAITQPDQYMVVYMSVLEYIKARVPEHKDRIDGFLADVKGAMEPPK</sequence>
<accession>A0AA36C5I4</accession>
<keyword evidence="1" id="KW-0472">Membrane</keyword>
<feature type="signal peptide" evidence="2">
    <location>
        <begin position="1"/>
        <end position="25"/>
    </location>
</feature>
<dbReference type="InterPro" id="IPR052782">
    <property type="entry name" value="Oocyte-zygote_transition_reg"/>
</dbReference>
<protein>
    <recommendedName>
        <fullName evidence="7">Transmembrane protein</fullName>
    </recommendedName>
</protein>
<feature type="chain" id="PRO_5041211604" description="Transmembrane protein" evidence="2">
    <location>
        <begin position="26"/>
        <end position="808"/>
    </location>
</feature>
<keyword evidence="2" id="KW-0732">Signal</keyword>
<proteinExistence type="predicted"/>
<feature type="non-terminal residue" evidence="5">
    <location>
        <position position="1"/>
    </location>
</feature>
<evidence type="ECO:0000256" key="2">
    <source>
        <dbReference type="SAM" id="SignalP"/>
    </source>
</evidence>
<keyword evidence="1" id="KW-1133">Transmembrane helix</keyword>
<dbReference type="PANTHER" id="PTHR46163">
    <property type="entry name" value="TYROSINE-PROTEIN PHOSPHATASE-RELATED"/>
    <property type="match status" value="1"/>
</dbReference>
<keyword evidence="1" id="KW-0812">Transmembrane</keyword>
<dbReference type="PROSITE" id="PS50055">
    <property type="entry name" value="TYR_PHOSPHATASE_PTP"/>
    <property type="match status" value="1"/>
</dbReference>
<name>A0AA36C5I4_9BILA</name>
<dbReference type="InterPro" id="IPR000242">
    <property type="entry name" value="PTP_cat"/>
</dbReference>
<dbReference type="SUPFAM" id="SSF52799">
    <property type="entry name" value="(Phosphotyrosine protein) phosphatases II"/>
    <property type="match status" value="1"/>
</dbReference>
<evidence type="ECO:0000256" key="1">
    <source>
        <dbReference type="SAM" id="Phobius"/>
    </source>
</evidence>
<feature type="domain" description="Tyrosine specific protein phosphatases" evidence="4">
    <location>
        <begin position="693"/>
        <end position="772"/>
    </location>
</feature>
<dbReference type="InterPro" id="IPR000387">
    <property type="entry name" value="Tyr_Pase_dom"/>
</dbReference>
<dbReference type="SMART" id="SM00194">
    <property type="entry name" value="PTPc"/>
    <property type="match status" value="1"/>
</dbReference>
<organism evidence="5 6">
    <name type="scientific">Mesorhabditis spiculigera</name>
    <dbReference type="NCBI Taxonomy" id="96644"/>
    <lineage>
        <taxon>Eukaryota</taxon>
        <taxon>Metazoa</taxon>
        <taxon>Ecdysozoa</taxon>
        <taxon>Nematoda</taxon>
        <taxon>Chromadorea</taxon>
        <taxon>Rhabditida</taxon>
        <taxon>Rhabditina</taxon>
        <taxon>Rhabditomorpha</taxon>
        <taxon>Rhabditoidea</taxon>
        <taxon>Rhabditidae</taxon>
        <taxon>Mesorhabditinae</taxon>
        <taxon>Mesorhabditis</taxon>
    </lineage>
</organism>
<dbReference type="PROSITE" id="PS50056">
    <property type="entry name" value="TYR_PHOSPHATASE_2"/>
    <property type="match status" value="1"/>
</dbReference>
<evidence type="ECO:0000313" key="5">
    <source>
        <dbReference type="EMBL" id="CAJ0558206.1"/>
    </source>
</evidence>
<gene>
    <name evidence="5" type="ORF">MSPICULIGERA_LOCUS901</name>
</gene>
<reference evidence="5" key="1">
    <citation type="submission" date="2023-06" db="EMBL/GenBank/DDBJ databases">
        <authorList>
            <person name="Delattre M."/>
        </authorList>
    </citation>
    <scope>NUCLEOTIDE SEQUENCE</scope>
    <source>
        <strain evidence="5">AF72</strain>
    </source>
</reference>